<dbReference type="Pfam" id="PF26282">
    <property type="entry name" value="Ig_TRAPPC9-Trs120_3rd"/>
    <property type="match status" value="1"/>
</dbReference>
<feature type="region of interest" description="Disordered" evidence="3">
    <location>
        <begin position="239"/>
        <end position="277"/>
    </location>
</feature>
<feature type="domain" description="Trs120/TRAPPC9 TPR region" evidence="5">
    <location>
        <begin position="418"/>
        <end position="722"/>
    </location>
</feature>
<feature type="compositionally biased region" description="Polar residues" evidence="3">
    <location>
        <begin position="243"/>
        <end position="260"/>
    </location>
</feature>
<dbReference type="Pfam" id="PF26251">
    <property type="entry name" value="TPR_TRAPPC9-Trs120"/>
    <property type="match status" value="1"/>
</dbReference>
<evidence type="ECO:0000256" key="2">
    <source>
        <dbReference type="ARBA" id="ARBA00023034"/>
    </source>
</evidence>
<dbReference type="EMBL" id="KN847584">
    <property type="protein sequence ID" value="KIV99149.1"/>
    <property type="molecule type" value="Genomic_DNA"/>
</dbReference>
<feature type="domain" description="Trs120/TRAPPC9 first Ig-like" evidence="6">
    <location>
        <begin position="738"/>
        <end position="929"/>
    </location>
</feature>
<dbReference type="InterPro" id="IPR013935">
    <property type="entry name" value="Trs120_TRAPPC9"/>
</dbReference>
<evidence type="ECO:0000313" key="9">
    <source>
        <dbReference type="EMBL" id="KIV99149.1"/>
    </source>
</evidence>
<proteinExistence type="predicted"/>
<dbReference type="InterPro" id="IPR058568">
    <property type="entry name" value="Ig_TRAPPC9_Trs120_4th"/>
</dbReference>
<evidence type="ECO:0000313" key="10">
    <source>
        <dbReference type="Proteomes" id="UP000053259"/>
    </source>
</evidence>
<gene>
    <name evidence="9" type="ORF">PV09_09179</name>
</gene>
<dbReference type="RefSeq" id="XP_016209019.1">
    <property type="nucleotide sequence ID" value="XM_016363183.1"/>
</dbReference>
<comment type="subcellular location">
    <subcellularLocation>
        <location evidence="1">Golgi apparatus</location>
    </subcellularLocation>
</comment>
<dbReference type="Pfam" id="PF08626">
    <property type="entry name" value="TRAPPC9-Trs120"/>
    <property type="match status" value="1"/>
</dbReference>
<organism evidence="9 10">
    <name type="scientific">Verruconis gallopava</name>
    <dbReference type="NCBI Taxonomy" id="253628"/>
    <lineage>
        <taxon>Eukaryota</taxon>
        <taxon>Fungi</taxon>
        <taxon>Dikarya</taxon>
        <taxon>Ascomycota</taxon>
        <taxon>Pezizomycotina</taxon>
        <taxon>Dothideomycetes</taxon>
        <taxon>Pleosporomycetidae</taxon>
        <taxon>Venturiales</taxon>
        <taxon>Sympoventuriaceae</taxon>
        <taxon>Verruconis</taxon>
    </lineage>
</organism>
<dbReference type="PANTHER" id="PTHR21512:SF5">
    <property type="entry name" value="TRAFFICKING PROTEIN PARTICLE COMPLEX SUBUNIT 9"/>
    <property type="match status" value="1"/>
</dbReference>
<dbReference type="InterPro" id="IPR058567">
    <property type="entry name" value="Ig_TRAPPC9_Trs120_3rd"/>
</dbReference>
<dbReference type="InterPro" id="IPR058563">
    <property type="entry name" value="Trs120_TRAPPC9_N"/>
</dbReference>
<dbReference type="Pfam" id="PF26254">
    <property type="entry name" value="Ig_TRAPPC9-Trs120_1st"/>
    <property type="match status" value="1"/>
</dbReference>
<evidence type="ECO:0000256" key="1">
    <source>
        <dbReference type="ARBA" id="ARBA00004555"/>
    </source>
</evidence>
<keyword evidence="2" id="KW-0333">Golgi apparatus</keyword>
<dbReference type="InterPro" id="IPR058564">
    <property type="entry name" value="TPR_TRAPPC9_Trs120"/>
</dbReference>
<name>A0A0D1ZYJ6_9PEZI</name>
<sequence length="1396" mass="154780">MDTFLPSAPARVRALVLPVGRIRKERFYMFFELIAHDCTVRLREVTPDPRPDRALFSPLEVPDGYVLYDFMTSAPSNVQLSLSPFELFREPLLVLGIVDAREYDSLEKIQNLTMATLKIFEEDYPRILVCKLLVFHSMPMPDITTSHADAIHIQLHGNPQDMSMRRFMCDITSNLLAEMTTLAVSLKALPSMASPSVTSSGAGMVLGDAMRSFISYQPSVSNGDPTTFLNASYSHRMSMPVLPSNNESDAQSGSPESGTRSPPPRTFDELIGGENSMDNRRNIISSKSRDNCQDRVSISGFGPGSLDERKRDQGKCRISIVISSLYMLAGRWNDALHGFAESAALARSFGDHIWHAKAFENMITCLILLSWAQIPFKIPPICYPSLDRTSSKLAQITSPTSTSSDSPSADISPARKELAFMIPDLIKMVINLYNRSAGNSSECLPQLAYSECIIRLSRIQAGLLLGQGILSSDVLAYLVKGTSFDNRTKPFLDVGKTKIADMVMKAMPGLPEASGLSATDEATILAGIASVLSILGLQRKKAMLLKEYIRALVRAIHEEKRSGAAEAGVHPSASGFAQSALFAPGNSTSVYGLDNFLNMLCQVYGIPETRSYLFDSHILLHDADGEDTNQLGPLLDRLVDDLTLRSFGSVNLKLDVLRACISLWEALPDPYGTLSWTTALLRVANPGSSPSSDVNDVSNPLSREEQLLLSGTMVKTITDAKLIGLRNIDVDYWDEFLVRGVLLIDASPSLTMHSRRKSDLFASETKQTAKQGPFIHNPFLKKPVPNAVQNLLVANEDREFIVTLQNLYEFEIYIESISLLVSGLKCGLSNNQLLRPYRTQSFSILVAIPSPGQYELTSCVVKIRGCREKAFPIFSHIWRPEYSLKLKSIGFLKLHPEDDQTSRNASIASPPISVKDFPKPKTVLLTVLPSQAVLEVISISLPQSSAMLLEGESLTFNVTVQNVSEYVSIDFLHVSFNDSTTAAMEDAISKKNLNSAELYELEYQLAHRPAIRLVGGTPHVIAPNQCCELSFELLGKPGLTQAFIVIDYATLHRPILDARDILYTRQVVQPVSITVNSSVQLQRFDVLPISDAAVLGHARAMTDHQQDHCLLLLDVRNTWPSPLEITIHQEKSNSPELTNTFQNTQELIKPGHIARMTIFIPKLYISNPHARIRSANERQFVLSANSISPETERITRELFWYREALLNMLSVTWKQLDSSKHGVVDLRNTLRLTPRMVDALRLDDLHIQLSIVGGEGVLTDSSGAFKVHVDDYLVLETRVRNRSNVTISPILRLLPSLPHQPPELALDLSKRLAWSGLMQKILQPIAPGETEVSNMAIYVLSSGEYQFDAMVEEIKRMPRSEENSHAETVPDPVTGSAERRVWIASEPCRIVASERD</sequence>
<accession>A0A0D1ZYJ6</accession>
<feature type="domain" description="Trs120/TRAPPC9 third Ig-like" evidence="7">
    <location>
        <begin position="1079"/>
        <end position="1241"/>
    </location>
</feature>
<evidence type="ECO:0000259" key="4">
    <source>
        <dbReference type="Pfam" id="PF08626"/>
    </source>
</evidence>
<evidence type="ECO:0008006" key="11">
    <source>
        <dbReference type="Google" id="ProtNLM"/>
    </source>
</evidence>
<reference evidence="9 10" key="1">
    <citation type="submission" date="2015-01" db="EMBL/GenBank/DDBJ databases">
        <title>The Genome Sequence of Ochroconis gallopava CBS43764.</title>
        <authorList>
            <consortium name="The Broad Institute Genomics Platform"/>
            <person name="Cuomo C."/>
            <person name="de Hoog S."/>
            <person name="Gorbushina A."/>
            <person name="Stielow B."/>
            <person name="Teixiera M."/>
            <person name="Abouelleil A."/>
            <person name="Chapman S.B."/>
            <person name="Priest M."/>
            <person name="Young S.K."/>
            <person name="Wortman J."/>
            <person name="Nusbaum C."/>
            <person name="Birren B."/>
        </authorList>
    </citation>
    <scope>NUCLEOTIDE SEQUENCE [LARGE SCALE GENOMIC DNA]</scope>
    <source>
        <strain evidence="9 10">CBS 43764</strain>
    </source>
</reference>
<dbReference type="Pfam" id="PF26283">
    <property type="entry name" value="Ig_TRAPPC9-Trs120_4th"/>
    <property type="match status" value="1"/>
</dbReference>
<dbReference type="InterPro" id="IPR058565">
    <property type="entry name" value="Ig_TRAPPC9_Trs120_1st"/>
</dbReference>
<dbReference type="PANTHER" id="PTHR21512">
    <property type="entry name" value="TRAFFICKING PROTEIN PARTICLE COMPLEX SUBUNIT 9"/>
    <property type="match status" value="1"/>
</dbReference>
<dbReference type="Pfam" id="PF26280">
    <property type="entry name" value="Ig_TRAPPC9-Trs120_2nd"/>
    <property type="match status" value="1"/>
</dbReference>
<dbReference type="RefSeq" id="XP_016209020.1">
    <property type="nucleotide sequence ID" value="XM_016363184.1"/>
</dbReference>
<keyword evidence="10" id="KW-1185">Reference proteome</keyword>
<evidence type="ECO:0000259" key="7">
    <source>
        <dbReference type="Pfam" id="PF26282"/>
    </source>
</evidence>
<dbReference type="HOGENOM" id="CLU_002231_0_0_1"/>
<dbReference type="FunCoup" id="A0A0D1ZYJ6">
    <property type="interactions" value="29"/>
</dbReference>
<dbReference type="Proteomes" id="UP000053259">
    <property type="component" value="Unassembled WGS sequence"/>
</dbReference>
<dbReference type="GeneID" id="27317152"/>
<feature type="domain" description="Trs120/TRAPPC9 fourth Ig-like" evidence="8">
    <location>
        <begin position="1256"/>
        <end position="1392"/>
    </location>
</feature>
<dbReference type="EMBL" id="KN847584">
    <property type="protein sequence ID" value="KIV99150.1"/>
    <property type="molecule type" value="Genomic_DNA"/>
</dbReference>
<evidence type="ECO:0000259" key="5">
    <source>
        <dbReference type="Pfam" id="PF26251"/>
    </source>
</evidence>
<dbReference type="OrthoDB" id="27962at2759"/>
<evidence type="ECO:0000259" key="6">
    <source>
        <dbReference type="Pfam" id="PF26254"/>
    </source>
</evidence>
<protein>
    <recommendedName>
        <fullName evidence="11">Hypercellular protein HypA</fullName>
    </recommendedName>
</protein>
<evidence type="ECO:0000256" key="3">
    <source>
        <dbReference type="SAM" id="MobiDB-lite"/>
    </source>
</evidence>
<dbReference type="VEuPathDB" id="FungiDB:PV09_09179"/>
<dbReference type="STRING" id="253628.A0A0D1ZYJ6"/>
<feature type="domain" description="Trs120/TRAPPC9 N-terminal" evidence="4">
    <location>
        <begin position="5"/>
        <end position="382"/>
    </location>
</feature>
<evidence type="ECO:0000259" key="8">
    <source>
        <dbReference type="Pfam" id="PF26283"/>
    </source>
</evidence>
<dbReference type="GO" id="GO:0005802">
    <property type="term" value="C:trans-Golgi network"/>
    <property type="evidence" value="ECO:0007669"/>
    <property type="project" value="TreeGrafter"/>
</dbReference>